<accession>A0A650ELA1</accession>
<dbReference type="EMBL" id="MN577570">
    <property type="protein sequence ID" value="QGT49724.1"/>
    <property type="molecule type" value="Genomic_DNA"/>
</dbReference>
<proteinExistence type="predicted"/>
<sequence>MIYFNGINTTSNIYFKQKASNVKTYPKHTKSKDSSIGNKITIEEGYGLILQGIKNQGKELISSIINHPLKTAALVSGTTLAMMALPFIGIPTAVGGGILAIGFAGFSLGKTFIHTYEFIKNNKQGKYHLARTNLEKLGEDTFDTVLSVPFAPKAITTLKNFSKFGKINFNSELILQLKQTNKLSEKFSLFKYTDKELSRSLNFQSAVENELAKLKHLSEAEKTNLHKELLDFNVTIEKLPEVVLDKWAKIRGIKTQPDIKYTSLPKNTKAIACASDCSIVLNNYKLKIPNEFSNYELISYIADNDNYIMKYKDTKNGKVIIETINKNIFDSYNKLCEIHNKLSPQASKILTLIHEREHIHQFAQMTQTRGLDWLKNNITQRSKYLFNKMIDEMKQKIYTGNEYKRINSYFEVPKFDTPASYIKKPIEIDARASEYKAIKNSVFQTLDKIFKKINSSNNISIEKNILINDARIESAA</sequence>
<dbReference type="AlphaFoldDB" id="A0A650ELA1"/>
<gene>
    <name evidence="1" type="ORF">Melaina855_1110</name>
</gene>
<name>A0A650ELA1_9BACT</name>
<evidence type="ECO:0000313" key="1">
    <source>
        <dbReference type="EMBL" id="QGT49724.1"/>
    </source>
</evidence>
<protein>
    <submittedName>
        <fullName evidence="1">Uncharacterized protein</fullName>
    </submittedName>
</protein>
<organism evidence="1">
    <name type="scientific">uncultured Candidatus Melainabacteria bacterium</name>
    <dbReference type="NCBI Taxonomy" id="2682970"/>
    <lineage>
        <taxon>Bacteria</taxon>
        <taxon>Bacillati</taxon>
        <taxon>Candidatus Melainabacteria</taxon>
        <taxon>environmental samples</taxon>
    </lineage>
</organism>
<reference evidence="1" key="1">
    <citation type="journal article" date="2020" name="J. ISSAAS">
        <title>Lactobacilli and other gastrointestinal microbiota of Peromyscus leucopus, reservoir host for agents of Lyme disease and other zoonoses in North America.</title>
        <authorList>
            <person name="Milovic A."/>
            <person name="Bassam K."/>
            <person name="Shao H."/>
            <person name="Chatzistamou I."/>
            <person name="Tufts D.M."/>
            <person name="Diuk-Wasser M."/>
            <person name="Barbour A.G."/>
        </authorList>
    </citation>
    <scope>NUCLEOTIDE SEQUENCE</scope>
    <source>
        <strain evidence="1">LL20</strain>
    </source>
</reference>